<evidence type="ECO:0008006" key="4">
    <source>
        <dbReference type="Google" id="ProtNLM"/>
    </source>
</evidence>
<feature type="transmembrane region" description="Helical" evidence="1">
    <location>
        <begin position="76"/>
        <end position="97"/>
    </location>
</feature>
<evidence type="ECO:0000256" key="1">
    <source>
        <dbReference type="SAM" id="Phobius"/>
    </source>
</evidence>
<reference evidence="2 3" key="1">
    <citation type="submission" date="2023-07" db="EMBL/GenBank/DDBJ databases">
        <title>Genomic Encyclopedia of Type Strains, Phase IV (KMG-IV): sequencing the most valuable type-strain genomes for metagenomic binning, comparative biology and taxonomic classification.</title>
        <authorList>
            <person name="Goeker M."/>
        </authorList>
    </citation>
    <scope>NUCLEOTIDE SEQUENCE [LARGE SCALE GENOMIC DNA]</scope>
    <source>
        <strain evidence="2 3">DSM 16419</strain>
    </source>
</reference>
<dbReference type="EMBL" id="JAUSWB010000001">
    <property type="protein sequence ID" value="MDQ0427255.1"/>
    <property type="molecule type" value="Genomic_DNA"/>
</dbReference>
<dbReference type="RefSeq" id="WP_308785580.1">
    <property type="nucleotide sequence ID" value="NZ_JAUSWB010000001.1"/>
</dbReference>
<dbReference type="Proteomes" id="UP001241988">
    <property type="component" value="Unassembled WGS sequence"/>
</dbReference>
<feature type="transmembrane region" description="Helical" evidence="1">
    <location>
        <begin position="6"/>
        <end position="32"/>
    </location>
</feature>
<protein>
    <recommendedName>
        <fullName evidence="4">DUF3784 domain-containing protein</fullName>
    </recommendedName>
</protein>
<evidence type="ECO:0000313" key="3">
    <source>
        <dbReference type="Proteomes" id="UP001241988"/>
    </source>
</evidence>
<keyword evidence="1" id="KW-1133">Transmembrane helix</keyword>
<dbReference type="InterPro" id="IPR017259">
    <property type="entry name" value="UCP037672"/>
</dbReference>
<dbReference type="Pfam" id="PF12650">
    <property type="entry name" value="DUF3784"/>
    <property type="match status" value="1"/>
</dbReference>
<gene>
    <name evidence="2" type="ORF">QOZ98_000080</name>
</gene>
<comment type="caution">
    <text evidence="2">The sequence shown here is derived from an EMBL/GenBank/DDBJ whole genome shotgun (WGS) entry which is preliminary data.</text>
</comment>
<feature type="transmembrane region" description="Helical" evidence="1">
    <location>
        <begin position="53"/>
        <end position="70"/>
    </location>
</feature>
<proteinExistence type="predicted"/>
<keyword evidence="1" id="KW-0472">Membrane</keyword>
<keyword evidence="3" id="KW-1185">Reference proteome</keyword>
<accession>A0ABU0GRL1</accession>
<evidence type="ECO:0000313" key="2">
    <source>
        <dbReference type="EMBL" id="MDQ0427255.1"/>
    </source>
</evidence>
<organism evidence="2 3">
    <name type="scientific">Planomicrobium stackebrandtii</name>
    <dbReference type="NCBI Taxonomy" id="253160"/>
    <lineage>
        <taxon>Bacteria</taxon>
        <taxon>Bacillati</taxon>
        <taxon>Bacillota</taxon>
        <taxon>Bacilli</taxon>
        <taxon>Bacillales</taxon>
        <taxon>Caryophanaceae</taxon>
        <taxon>Planomicrobium</taxon>
    </lineage>
</organism>
<name>A0ABU0GRL1_9BACL</name>
<sequence length="110" mass="11974">MAMEMLVPLGLMILFLILSIILLQGKGAFLIAGYNTMPAEEKAKYDEMALCKATGKVLLSIAFSMAIIFVGEYLQLSWLLIIGNSLMVATIVVALVYMNTGDCYKLNDGS</sequence>
<keyword evidence="1" id="KW-0812">Transmembrane</keyword>